<evidence type="ECO:0000313" key="1">
    <source>
        <dbReference type="EMBL" id="ODA29047.1"/>
    </source>
</evidence>
<sequence>MHRLSAVTCLIFLGFGLCLWAQENSPDLNLRFSRFQHAEDLAESQFDAGVLRVTILSSRGIGRCTITPEEKNWPERLEIFFPGLTELESLQVESGRFSASGSRRQSGQFPFVLLAPAPATRNHKAGDKPPLPAGVLDIRVRQSEGGVLVVLPDRFLVEKEAFNLAWIDWLRI</sequence>
<dbReference type="Proteomes" id="UP000094828">
    <property type="component" value="Unassembled WGS sequence"/>
</dbReference>
<proteinExistence type="predicted"/>
<protein>
    <submittedName>
        <fullName evidence="1">Uncharacterized protein</fullName>
    </submittedName>
</protein>
<evidence type="ECO:0000313" key="2">
    <source>
        <dbReference type="Proteomes" id="UP000094828"/>
    </source>
</evidence>
<organism evidence="1 2">
    <name type="scientific">Planctopirus hydrillae</name>
    <dbReference type="NCBI Taxonomy" id="1841610"/>
    <lineage>
        <taxon>Bacteria</taxon>
        <taxon>Pseudomonadati</taxon>
        <taxon>Planctomycetota</taxon>
        <taxon>Planctomycetia</taxon>
        <taxon>Planctomycetales</taxon>
        <taxon>Planctomycetaceae</taxon>
        <taxon>Planctopirus</taxon>
    </lineage>
</organism>
<comment type="caution">
    <text evidence="1">The sequence shown here is derived from an EMBL/GenBank/DDBJ whole genome shotgun (WGS) entry which is preliminary data.</text>
</comment>
<name>A0A1C3E715_9PLAN</name>
<dbReference type="AlphaFoldDB" id="A0A1C3E715"/>
<reference evidence="1 2" key="1">
    <citation type="submission" date="2016-05" db="EMBL/GenBank/DDBJ databases">
        <title>Genomic and physiological characterization of Planctopirus sp. isolated from fresh water lake.</title>
        <authorList>
            <person name="Subhash Y."/>
            <person name="Ramana C."/>
        </authorList>
    </citation>
    <scope>NUCLEOTIDE SEQUENCE [LARGE SCALE GENOMIC DNA]</scope>
    <source>
        <strain evidence="1 2">JC280</strain>
    </source>
</reference>
<accession>A0A1C3E715</accession>
<dbReference type="EMBL" id="LYDR01000145">
    <property type="protein sequence ID" value="ODA29047.1"/>
    <property type="molecule type" value="Genomic_DNA"/>
</dbReference>
<gene>
    <name evidence="1" type="ORF">A6X21_10155</name>
</gene>
<dbReference type="STRING" id="1841610.A6X21_10155"/>
<keyword evidence="2" id="KW-1185">Reference proteome</keyword>